<dbReference type="Pfam" id="PF01498">
    <property type="entry name" value="HTH_Tnp_Tc3_2"/>
    <property type="match status" value="1"/>
</dbReference>
<evidence type="ECO:0000259" key="2">
    <source>
        <dbReference type="Pfam" id="PF01498"/>
    </source>
</evidence>
<dbReference type="EMBL" id="JAUCMX010000021">
    <property type="protein sequence ID" value="KAK3513966.1"/>
    <property type="molecule type" value="Genomic_DNA"/>
</dbReference>
<accession>A0AAE0Q5A3</accession>
<reference evidence="3" key="1">
    <citation type="submission" date="2023-06" db="EMBL/GenBank/DDBJ databases">
        <title>Male Hemibagrus guttatus genome.</title>
        <authorList>
            <person name="Bian C."/>
        </authorList>
    </citation>
    <scope>NUCLEOTIDE SEQUENCE</scope>
    <source>
        <strain evidence="3">Male_cb2023</strain>
        <tissue evidence="3">Muscle</tissue>
    </source>
</reference>
<feature type="domain" description="Transposase Tc1-like" evidence="2">
    <location>
        <begin position="370"/>
        <end position="441"/>
    </location>
</feature>
<evidence type="ECO:0000256" key="1">
    <source>
        <dbReference type="SAM" id="MobiDB-lite"/>
    </source>
</evidence>
<dbReference type="Gene3D" id="3.30.420.10">
    <property type="entry name" value="Ribonuclease H-like superfamily/Ribonuclease H"/>
    <property type="match status" value="1"/>
</dbReference>
<protein>
    <recommendedName>
        <fullName evidence="2">Transposase Tc1-like domain-containing protein</fullName>
    </recommendedName>
</protein>
<gene>
    <name evidence="3" type="ORF">QTP70_000171</name>
</gene>
<dbReference type="InterPro" id="IPR036397">
    <property type="entry name" value="RNaseH_sf"/>
</dbReference>
<dbReference type="Proteomes" id="UP001274896">
    <property type="component" value="Unassembled WGS sequence"/>
</dbReference>
<sequence length="551" mass="61111">MCVGLAALSLSRTGPSSGRRLSGGKENTPPGTPDPGQWVRLQLSQSPKPQSRYTHALCHSPQALAPPTFYPHPERLCVDVYLGLSPAGMLDVGHRSLPPSPRQRHFPHTPPRTPLVVNTMTPPGTPPLRRRKKVKAPGTPPPANRKLIHLLPGLQRPAPQQITRVPAGEPSRRRTHTQVVYLTWLHLLWFQGDSLSHIECGFTSCGFREVVYGFTFCGFREVVYGFTFCGFREVRQLGTPLRDEVFRGGGRSALPVEGPPSLHVGYVTLEGGLCQDQLDSSLPGPERVLAVVKIIINFVGNYDKSVVWAVCSIFSPSLVAQLPVRSLGMECWAWVPMSTVASMIRKWKKFGTTRTLPRAGRPAKLSDRGRRALVRDVTKNLMVTLKELQHFSVERGEPPRRTTISAALNQSGLYGRVARWKALLSKRHMTAHLEFAKRHLKDSQTMRNKILWSDETNIELFGLNGKHHVWRKPGACQSPIKRSVHYVPVSVSERGVVYVPVSPIERGVAYVLVSVNERGVVYVPVSPSERGVVYVPVSPTERGVASDPVTF</sequence>
<dbReference type="GO" id="GO:0015074">
    <property type="term" value="P:DNA integration"/>
    <property type="evidence" value="ECO:0007669"/>
    <property type="project" value="InterPro"/>
</dbReference>
<proteinExistence type="predicted"/>
<dbReference type="GO" id="GO:0003677">
    <property type="term" value="F:DNA binding"/>
    <property type="evidence" value="ECO:0007669"/>
    <property type="project" value="InterPro"/>
</dbReference>
<comment type="caution">
    <text evidence="3">The sequence shown here is derived from an EMBL/GenBank/DDBJ whole genome shotgun (WGS) entry which is preliminary data.</text>
</comment>
<dbReference type="GO" id="GO:0006313">
    <property type="term" value="P:DNA transposition"/>
    <property type="evidence" value="ECO:0007669"/>
    <property type="project" value="InterPro"/>
</dbReference>
<evidence type="ECO:0000313" key="4">
    <source>
        <dbReference type="Proteomes" id="UP001274896"/>
    </source>
</evidence>
<dbReference type="InterPro" id="IPR002492">
    <property type="entry name" value="Transposase_Tc1-like"/>
</dbReference>
<keyword evidence="4" id="KW-1185">Reference proteome</keyword>
<feature type="region of interest" description="Disordered" evidence="1">
    <location>
        <begin position="98"/>
        <end position="146"/>
    </location>
</feature>
<name>A0AAE0Q5A3_9TELE</name>
<dbReference type="AlphaFoldDB" id="A0AAE0Q5A3"/>
<evidence type="ECO:0000313" key="3">
    <source>
        <dbReference type="EMBL" id="KAK3513966.1"/>
    </source>
</evidence>
<feature type="region of interest" description="Disordered" evidence="1">
    <location>
        <begin position="11"/>
        <end position="36"/>
    </location>
</feature>
<organism evidence="3 4">
    <name type="scientific">Hemibagrus guttatus</name>
    <dbReference type="NCBI Taxonomy" id="175788"/>
    <lineage>
        <taxon>Eukaryota</taxon>
        <taxon>Metazoa</taxon>
        <taxon>Chordata</taxon>
        <taxon>Craniata</taxon>
        <taxon>Vertebrata</taxon>
        <taxon>Euteleostomi</taxon>
        <taxon>Actinopterygii</taxon>
        <taxon>Neopterygii</taxon>
        <taxon>Teleostei</taxon>
        <taxon>Ostariophysi</taxon>
        <taxon>Siluriformes</taxon>
        <taxon>Bagridae</taxon>
        <taxon>Hemibagrus</taxon>
    </lineage>
</organism>